<dbReference type="InterPro" id="IPR048279">
    <property type="entry name" value="MdtK-like"/>
</dbReference>
<feature type="transmembrane region" description="Helical" evidence="7">
    <location>
        <begin position="425"/>
        <end position="446"/>
    </location>
</feature>
<reference evidence="8" key="1">
    <citation type="journal article" date="2014" name="Int. J. Syst. Evol. Microbiol.">
        <title>Complete genome sequence of Corynebacterium casei LMG S-19264T (=DSM 44701T), isolated from a smear-ripened cheese.</title>
        <authorList>
            <consortium name="US DOE Joint Genome Institute (JGI-PGF)"/>
            <person name="Walter F."/>
            <person name="Albersmeier A."/>
            <person name="Kalinowski J."/>
            <person name="Ruckert C."/>
        </authorList>
    </citation>
    <scope>NUCLEOTIDE SEQUENCE</scope>
    <source>
        <strain evidence="8">CGMCC 1.10998</strain>
    </source>
</reference>
<dbReference type="AlphaFoldDB" id="A0A916UVM7"/>
<evidence type="ECO:0000313" key="9">
    <source>
        <dbReference type="Proteomes" id="UP000637423"/>
    </source>
</evidence>
<reference evidence="8" key="2">
    <citation type="submission" date="2020-09" db="EMBL/GenBank/DDBJ databases">
        <authorList>
            <person name="Sun Q."/>
            <person name="Zhou Y."/>
        </authorList>
    </citation>
    <scope>NUCLEOTIDE SEQUENCE</scope>
    <source>
        <strain evidence="8">CGMCC 1.10998</strain>
    </source>
</reference>
<evidence type="ECO:0000256" key="3">
    <source>
        <dbReference type="ARBA" id="ARBA00022475"/>
    </source>
</evidence>
<dbReference type="CDD" id="cd13148">
    <property type="entry name" value="MATE_like_3"/>
    <property type="match status" value="1"/>
</dbReference>
<dbReference type="GO" id="GO:0015297">
    <property type="term" value="F:antiporter activity"/>
    <property type="evidence" value="ECO:0007669"/>
    <property type="project" value="InterPro"/>
</dbReference>
<keyword evidence="3" id="KW-1003">Cell membrane</keyword>
<keyword evidence="2" id="KW-0813">Transport</keyword>
<dbReference type="PANTHER" id="PTHR43549">
    <property type="entry name" value="MULTIDRUG RESISTANCE PROTEIN YPNP-RELATED"/>
    <property type="match status" value="1"/>
</dbReference>
<feature type="transmembrane region" description="Helical" evidence="7">
    <location>
        <begin position="232"/>
        <end position="256"/>
    </location>
</feature>
<feature type="transmembrane region" description="Helical" evidence="7">
    <location>
        <begin position="452"/>
        <end position="477"/>
    </location>
</feature>
<keyword evidence="6 7" id="KW-0472">Membrane</keyword>
<evidence type="ECO:0000256" key="2">
    <source>
        <dbReference type="ARBA" id="ARBA00022448"/>
    </source>
</evidence>
<evidence type="ECO:0000256" key="5">
    <source>
        <dbReference type="ARBA" id="ARBA00022989"/>
    </source>
</evidence>
<gene>
    <name evidence="8" type="ORF">GCM10011396_41700</name>
</gene>
<accession>A0A916UVM7</accession>
<dbReference type="NCBIfam" id="TIGR00797">
    <property type="entry name" value="matE"/>
    <property type="match status" value="1"/>
</dbReference>
<feature type="transmembrane region" description="Helical" evidence="7">
    <location>
        <begin position="44"/>
        <end position="67"/>
    </location>
</feature>
<feature type="transmembrane region" description="Helical" evidence="7">
    <location>
        <begin position="396"/>
        <end position="418"/>
    </location>
</feature>
<comment type="subcellular location">
    <subcellularLocation>
        <location evidence="1">Cell inner membrane</location>
        <topology evidence="1">Multi-pass membrane protein</topology>
    </subcellularLocation>
</comment>
<keyword evidence="9" id="KW-1185">Reference proteome</keyword>
<feature type="transmembrane region" description="Helical" evidence="7">
    <location>
        <begin position="286"/>
        <end position="311"/>
    </location>
</feature>
<dbReference type="RefSeq" id="WP_188568074.1">
    <property type="nucleotide sequence ID" value="NZ_BMED01000005.1"/>
</dbReference>
<keyword evidence="5 7" id="KW-1133">Transmembrane helix</keyword>
<evidence type="ECO:0000256" key="7">
    <source>
        <dbReference type="SAM" id="Phobius"/>
    </source>
</evidence>
<organism evidence="8 9">
    <name type="scientific">Undibacterium terreum</name>
    <dbReference type="NCBI Taxonomy" id="1224302"/>
    <lineage>
        <taxon>Bacteria</taxon>
        <taxon>Pseudomonadati</taxon>
        <taxon>Pseudomonadota</taxon>
        <taxon>Betaproteobacteria</taxon>
        <taxon>Burkholderiales</taxon>
        <taxon>Oxalobacteraceae</taxon>
        <taxon>Undibacterium</taxon>
    </lineage>
</organism>
<dbReference type="EMBL" id="BMED01000005">
    <property type="protein sequence ID" value="GGC90151.1"/>
    <property type="molecule type" value="Genomic_DNA"/>
</dbReference>
<dbReference type="Pfam" id="PF01554">
    <property type="entry name" value="MatE"/>
    <property type="match status" value="2"/>
</dbReference>
<dbReference type="GO" id="GO:0042910">
    <property type="term" value="F:xenobiotic transmembrane transporter activity"/>
    <property type="evidence" value="ECO:0007669"/>
    <property type="project" value="InterPro"/>
</dbReference>
<comment type="caution">
    <text evidence="8">The sequence shown here is derived from an EMBL/GenBank/DDBJ whole genome shotgun (WGS) entry which is preliminary data.</text>
</comment>
<dbReference type="PIRSF" id="PIRSF006603">
    <property type="entry name" value="DinF"/>
    <property type="match status" value="1"/>
</dbReference>
<proteinExistence type="predicted"/>
<dbReference type="Proteomes" id="UP000637423">
    <property type="component" value="Unassembled WGS sequence"/>
</dbReference>
<evidence type="ECO:0000256" key="6">
    <source>
        <dbReference type="ARBA" id="ARBA00023136"/>
    </source>
</evidence>
<sequence length="486" mass="49578">MNASSEALRVSSIPAEAGFAAKPVIETPSAESIADQRKNAARAALLNGPIFPTLLKLAIPTMSVLIAQTAVNVAEAAYVGHLGSAPLAGVALVFPVFMLMTTMSNGGIGSGVGSAISRAIGAGRKQDADVLVFHALVLAVLFGLAFTAGALLLGPSLYHAMGGEGEALEAAVHYSAWLFSGAIPAWIVNLIASALRGSGNVRVPAIVTLAGAVILIPASPALIFGFGPIPRLGIAGAGIAFTAYYTVACLVLLHYMRSGKSGLLLKAGPLKSVYFKDILKVGIPSAVGTVLTNFTVIAVTAAVGLFGIHAIAGYGTAARLDYIMIPLLFGLATAVLTMVGVNMGAGDVMRAKKVAWIGGFTGAAMVEAIGLLVAVFPGIWLHMFTTDPLVLPAAETYLHIVAPFYGVFGLGLVLGFAAQGAGQGIWPLLGAVARMLVAAGIGWIAVAKFGAGMPVLAAIVATSFIATASVCVAAMFYKPLWKPTRK</sequence>
<keyword evidence="4 7" id="KW-0812">Transmembrane</keyword>
<dbReference type="GO" id="GO:0005886">
    <property type="term" value="C:plasma membrane"/>
    <property type="evidence" value="ECO:0007669"/>
    <property type="project" value="UniProtKB-SubCell"/>
</dbReference>
<name>A0A916UVM7_9BURK</name>
<feature type="transmembrane region" description="Helical" evidence="7">
    <location>
        <begin position="204"/>
        <end position="226"/>
    </location>
</feature>
<feature type="transmembrane region" description="Helical" evidence="7">
    <location>
        <begin position="87"/>
        <end position="109"/>
    </location>
</feature>
<feature type="transmembrane region" description="Helical" evidence="7">
    <location>
        <begin position="174"/>
        <end position="192"/>
    </location>
</feature>
<protein>
    <submittedName>
        <fullName evidence="8">MATE family efflux transporter</fullName>
    </submittedName>
</protein>
<feature type="transmembrane region" description="Helical" evidence="7">
    <location>
        <begin position="323"/>
        <end position="342"/>
    </location>
</feature>
<evidence type="ECO:0000313" key="8">
    <source>
        <dbReference type="EMBL" id="GGC90151.1"/>
    </source>
</evidence>
<dbReference type="InterPro" id="IPR052031">
    <property type="entry name" value="Membrane_Transporter-Flippase"/>
</dbReference>
<evidence type="ECO:0000256" key="1">
    <source>
        <dbReference type="ARBA" id="ARBA00004429"/>
    </source>
</evidence>
<dbReference type="PANTHER" id="PTHR43549:SF3">
    <property type="entry name" value="MULTIDRUG RESISTANCE PROTEIN YPNP-RELATED"/>
    <property type="match status" value="1"/>
</dbReference>
<evidence type="ECO:0000256" key="4">
    <source>
        <dbReference type="ARBA" id="ARBA00022692"/>
    </source>
</evidence>
<dbReference type="InterPro" id="IPR002528">
    <property type="entry name" value="MATE_fam"/>
</dbReference>
<feature type="transmembrane region" description="Helical" evidence="7">
    <location>
        <begin position="354"/>
        <end position="376"/>
    </location>
</feature>
<feature type="transmembrane region" description="Helical" evidence="7">
    <location>
        <begin position="130"/>
        <end position="154"/>
    </location>
</feature>